<accession>A0AA48KT22</accession>
<dbReference type="AlphaFoldDB" id="A0AA48KT22"/>
<keyword evidence="3" id="KW-1185">Reference proteome</keyword>
<dbReference type="RefSeq" id="WP_338290830.1">
    <property type="nucleotide sequence ID" value="NZ_AP027272.1"/>
</dbReference>
<evidence type="ECO:0000313" key="2">
    <source>
        <dbReference type="EMBL" id="BDX04940.1"/>
    </source>
</evidence>
<dbReference type="KEGG" id="pmaw:MACH26_04610"/>
<name>A0AA48KT22_9ALTE</name>
<protein>
    <recommendedName>
        <fullName evidence="1">Metanogen output domain-containing protein</fullName>
    </recommendedName>
</protein>
<evidence type="ECO:0000259" key="1">
    <source>
        <dbReference type="Pfam" id="PF18546"/>
    </source>
</evidence>
<organism evidence="2 3">
    <name type="scientific">Planctobacterium marinum</name>
    <dbReference type="NCBI Taxonomy" id="1631968"/>
    <lineage>
        <taxon>Bacteria</taxon>
        <taxon>Pseudomonadati</taxon>
        <taxon>Pseudomonadota</taxon>
        <taxon>Gammaproteobacteria</taxon>
        <taxon>Alteromonadales</taxon>
        <taxon>Alteromonadaceae</taxon>
        <taxon>Planctobacterium</taxon>
    </lineage>
</organism>
<dbReference type="Pfam" id="PF18546">
    <property type="entry name" value="MetOD1"/>
    <property type="match status" value="1"/>
</dbReference>
<evidence type="ECO:0000313" key="3">
    <source>
        <dbReference type="Proteomes" id="UP001333710"/>
    </source>
</evidence>
<feature type="domain" description="Metanogen output" evidence="1">
    <location>
        <begin position="29"/>
        <end position="160"/>
    </location>
</feature>
<dbReference type="EMBL" id="AP027272">
    <property type="protein sequence ID" value="BDX04940.1"/>
    <property type="molecule type" value="Genomic_DNA"/>
</dbReference>
<sequence>MPDIHAGERIDVKNLDVALDSDIFFRKMIRTVAGTLEDRVGMDEASGFIAVLGQELGRRIELAYEKSLNRRHFEKETVADILVDLKRRIGGEFSIESVNSNRMVLTNKRCPFGEEVLQRPSLCMMTSNVFGYIVSNSNGYAAIKLPETISQGHGRCRVVIELKMSDEFTESEEYREYFSQS</sequence>
<dbReference type="Proteomes" id="UP001333710">
    <property type="component" value="Chromosome"/>
</dbReference>
<dbReference type="InterPro" id="IPR041359">
    <property type="entry name" value="MetOD1"/>
</dbReference>
<reference evidence="2" key="1">
    <citation type="submission" date="2023-01" db="EMBL/GenBank/DDBJ databases">
        <title>Complete genome sequence of Planctobacterium marinum strain Dej080120_11.</title>
        <authorList>
            <person name="Ueki S."/>
            <person name="Maruyama F."/>
        </authorList>
    </citation>
    <scope>NUCLEOTIDE SEQUENCE</scope>
    <source>
        <strain evidence="2">Dej080120_11</strain>
    </source>
</reference>
<proteinExistence type="predicted"/>
<gene>
    <name evidence="2" type="ORF">MACH26_04610</name>
</gene>